<evidence type="ECO:0000256" key="12">
    <source>
        <dbReference type="ARBA" id="ARBA00023014"/>
    </source>
</evidence>
<evidence type="ECO:0000256" key="5">
    <source>
        <dbReference type="ARBA" id="ARBA00012045"/>
    </source>
</evidence>
<dbReference type="Pfam" id="PF00730">
    <property type="entry name" value="HhH-GPD"/>
    <property type="match status" value="1"/>
</dbReference>
<dbReference type="GO" id="GO:0034039">
    <property type="term" value="F:8-oxo-7,8-dihydroguanine DNA N-glycosylase activity"/>
    <property type="evidence" value="ECO:0007669"/>
    <property type="project" value="TreeGrafter"/>
</dbReference>
<keyword evidence="14" id="KW-0326">Glycosidase</keyword>
<dbReference type="InterPro" id="IPR005760">
    <property type="entry name" value="A/G_AdeGlyc_MutY"/>
</dbReference>
<evidence type="ECO:0000256" key="14">
    <source>
        <dbReference type="ARBA" id="ARBA00023295"/>
    </source>
</evidence>
<evidence type="ECO:0000256" key="9">
    <source>
        <dbReference type="ARBA" id="ARBA00022763"/>
    </source>
</evidence>
<evidence type="ECO:0000256" key="13">
    <source>
        <dbReference type="ARBA" id="ARBA00023204"/>
    </source>
</evidence>
<dbReference type="AlphaFoldDB" id="A0A9D0ZH21"/>
<protein>
    <recommendedName>
        <fullName evidence="6">Adenine DNA glycosylase</fullName>
        <ecNumber evidence="5">3.2.2.31</ecNumber>
    </recommendedName>
</protein>
<dbReference type="PROSITE" id="PS00893">
    <property type="entry name" value="NUDIX_BOX"/>
    <property type="match status" value="1"/>
</dbReference>
<dbReference type="EC" id="3.2.2.31" evidence="5"/>
<organism evidence="16 17">
    <name type="scientific">Candidatus Scatavimonas merdigallinarum</name>
    <dbReference type="NCBI Taxonomy" id="2840914"/>
    <lineage>
        <taxon>Bacteria</taxon>
        <taxon>Bacillati</taxon>
        <taxon>Bacillota</taxon>
        <taxon>Clostridia</taxon>
        <taxon>Eubacteriales</taxon>
        <taxon>Oscillospiraceae</taxon>
        <taxon>Oscillospiraceae incertae sedis</taxon>
        <taxon>Candidatus Scatavimonas</taxon>
    </lineage>
</organism>
<dbReference type="PANTHER" id="PTHR42944:SF1">
    <property type="entry name" value="ADENINE DNA GLYCOSYLASE"/>
    <property type="match status" value="1"/>
</dbReference>
<keyword evidence="9" id="KW-0227">DNA damage</keyword>
<dbReference type="Proteomes" id="UP000886787">
    <property type="component" value="Unassembled WGS sequence"/>
</dbReference>
<dbReference type="CDD" id="cd03674">
    <property type="entry name" value="NUDIX_Hydrolase"/>
    <property type="match status" value="1"/>
</dbReference>
<evidence type="ECO:0000313" key="17">
    <source>
        <dbReference type="Proteomes" id="UP000886787"/>
    </source>
</evidence>
<keyword evidence="12" id="KW-0411">Iron-sulfur</keyword>
<keyword evidence="10" id="KW-0378">Hydrolase</keyword>
<proteinExistence type="inferred from homology"/>
<evidence type="ECO:0000256" key="8">
    <source>
        <dbReference type="ARBA" id="ARBA00022723"/>
    </source>
</evidence>
<name>A0A9D0ZH21_9FIRM</name>
<dbReference type="Pfam" id="PF00293">
    <property type="entry name" value="NUDIX"/>
    <property type="match status" value="1"/>
</dbReference>
<evidence type="ECO:0000256" key="11">
    <source>
        <dbReference type="ARBA" id="ARBA00023004"/>
    </source>
</evidence>
<dbReference type="InterPro" id="IPR003265">
    <property type="entry name" value="HhH-GPD_domain"/>
</dbReference>
<dbReference type="InterPro" id="IPR000086">
    <property type="entry name" value="NUDIX_hydrolase_dom"/>
</dbReference>
<dbReference type="InterPro" id="IPR000445">
    <property type="entry name" value="HhH_motif"/>
</dbReference>
<dbReference type="InterPro" id="IPR023170">
    <property type="entry name" value="HhH_base_excis_C"/>
</dbReference>
<keyword evidence="8" id="KW-0479">Metal-binding</keyword>
<dbReference type="SUPFAM" id="SSF55811">
    <property type="entry name" value="Nudix"/>
    <property type="match status" value="2"/>
</dbReference>
<comment type="caution">
    <text evidence="16">The sequence shown here is derived from an EMBL/GenBank/DDBJ whole genome shotgun (WGS) entry which is preliminary data.</text>
</comment>
<comment type="similarity">
    <text evidence="4">Belongs to the Nth/MutY family.</text>
</comment>
<dbReference type="InterPro" id="IPR044298">
    <property type="entry name" value="MIG/MutY"/>
</dbReference>
<dbReference type="InterPro" id="IPR015797">
    <property type="entry name" value="NUDIX_hydrolase-like_dom_sf"/>
</dbReference>
<sequence>MDIKAQLLRFVPQTKEEAQVRKKMLAAWEAHGKTLLCRENEQAHFTASALLLNPAMDKALMVHHNLFHTFTWPGGHADGEEKLLYTAIREAREETGVQQVYPLSAGILSLDILQVPAHSKNGKAVPAHIHYSVAYGLIVPEKQPVFVKPDENSAVRWIAVQDLRNYCAEAHMLVLYEKLHRRMKALQAYKKSLYRKLPEALLQWYKENARQLDWRRDTQPYHVWLSEIMLQQTRVEAVKGYYARFLEAFPTIEDLAQAREDTLFKYWEGLGYYNRARNLQKAAKKIVRDYGGVFPSSYMDIASLPGVGPYTAGAIASICFEQPRAAVDGNVLRVLSRVTEQFIEVDAPQVKKEMAQILESVYPLGQCGSFTQSLMELGATICLPGGNPKCACCPARNFCLAYASGSQQMLPVKKPKRARKTEQKTVFLLLCGNDIAVCQRESSGLLAGLWQLPNVQGALTEEEAVQTAENWGSGEITLEKVLHYRHVFTHIQWDMTCYCMCCTQKAPDFTWATMEQVRQKYALPTAFRIFLE</sequence>
<dbReference type="SMART" id="SM00478">
    <property type="entry name" value="ENDO3c"/>
    <property type="match status" value="1"/>
</dbReference>
<evidence type="ECO:0000256" key="6">
    <source>
        <dbReference type="ARBA" id="ARBA00022023"/>
    </source>
</evidence>
<dbReference type="EMBL" id="DVFW01000013">
    <property type="protein sequence ID" value="HIQ80027.1"/>
    <property type="molecule type" value="Genomic_DNA"/>
</dbReference>
<evidence type="ECO:0000256" key="10">
    <source>
        <dbReference type="ARBA" id="ARBA00022801"/>
    </source>
</evidence>
<dbReference type="GO" id="GO:0006298">
    <property type="term" value="P:mismatch repair"/>
    <property type="evidence" value="ECO:0007669"/>
    <property type="project" value="TreeGrafter"/>
</dbReference>
<evidence type="ECO:0000256" key="7">
    <source>
        <dbReference type="ARBA" id="ARBA00022485"/>
    </source>
</evidence>
<evidence type="ECO:0000256" key="2">
    <source>
        <dbReference type="ARBA" id="ARBA00001966"/>
    </source>
</evidence>
<gene>
    <name evidence="16" type="primary">mutY</name>
    <name evidence="16" type="ORF">IAD32_01925</name>
</gene>
<keyword evidence="13" id="KW-0234">DNA repair</keyword>
<dbReference type="GO" id="GO:0032357">
    <property type="term" value="F:oxidized purine DNA binding"/>
    <property type="evidence" value="ECO:0007669"/>
    <property type="project" value="TreeGrafter"/>
</dbReference>
<evidence type="ECO:0000256" key="4">
    <source>
        <dbReference type="ARBA" id="ARBA00008343"/>
    </source>
</evidence>
<reference evidence="16" key="1">
    <citation type="submission" date="2020-10" db="EMBL/GenBank/DDBJ databases">
        <authorList>
            <person name="Gilroy R."/>
        </authorList>
    </citation>
    <scope>NUCLEOTIDE SEQUENCE</scope>
    <source>
        <strain evidence="16">ChiSjej1B19-3389</strain>
    </source>
</reference>
<dbReference type="NCBIfam" id="TIGR01084">
    <property type="entry name" value="mutY"/>
    <property type="match status" value="1"/>
</dbReference>
<dbReference type="GO" id="GO:0035485">
    <property type="term" value="F:adenine/guanine mispair binding"/>
    <property type="evidence" value="ECO:0007669"/>
    <property type="project" value="TreeGrafter"/>
</dbReference>
<dbReference type="CDD" id="cd00056">
    <property type="entry name" value="ENDO3c"/>
    <property type="match status" value="1"/>
</dbReference>
<evidence type="ECO:0000256" key="1">
    <source>
        <dbReference type="ARBA" id="ARBA00000843"/>
    </source>
</evidence>
<accession>A0A9D0ZH21</accession>
<dbReference type="PROSITE" id="PS51462">
    <property type="entry name" value="NUDIX"/>
    <property type="match status" value="1"/>
</dbReference>
<dbReference type="Pfam" id="PF14815">
    <property type="entry name" value="NUDIX_4"/>
    <property type="match status" value="1"/>
</dbReference>
<keyword evidence="11" id="KW-0408">Iron</keyword>
<dbReference type="SUPFAM" id="SSF48150">
    <property type="entry name" value="DNA-glycosylase"/>
    <property type="match status" value="1"/>
</dbReference>
<dbReference type="InterPro" id="IPR011257">
    <property type="entry name" value="DNA_glycosylase"/>
</dbReference>
<dbReference type="FunFam" id="1.10.340.30:FF:000002">
    <property type="entry name" value="Adenine DNA glycosylase"/>
    <property type="match status" value="1"/>
</dbReference>
<dbReference type="PANTHER" id="PTHR42944">
    <property type="entry name" value="ADENINE DNA GLYCOSYLASE"/>
    <property type="match status" value="1"/>
</dbReference>
<dbReference type="Gene3D" id="1.10.340.30">
    <property type="entry name" value="Hypothetical protein, domain 2"/>
    <property type="match status" value="1"/>
</dbReference>
<dbReference type="GO" id="GO:0046872">
    <property type="term" value="F:metal ion binding"/>
    <property type="evidence" value="ECO:0007669"/>
    <property type="project" value="UniProtKB-KW"/>
</dbReference>
<evidence type="ECO:0000313" key="16">
    <source>
        <dbReference type="EMBL" id="HIQ80027.1"/>
    </source>
</evidence>
<dbReference type="GO" id="GO:0006284">
    <property type="term" value="P:base-excision repair"/>
    <property type="evidence" value="ECO:0007669"/>
    <property type="project" value="InterPro"/>
</dbReference>
<comment type="function">
    <text evidence="3">Adenine glycosylase active on G-A mispairs. MutY also corrects error-prone DNA synthesis past GO lesions which are due to the oxidatively damaged form of guanine: 7,8-dihydro-8-oxoguanine (8-oxo-dGTP).</text>
</comment>
<reference evidence="16" key="2">
    <citation type="journal article" date="2021" name="PeerJ">
        <title>Extensive microbial diversity within the chicken gut microbiome revealed by metagenomics and culture.</title>
        <authorList>
            <person name="Gilroy R."/>
            <person name="Ravi A."/>
            <person name="Getino M."/>
            <person name="Pursley I."/>
            <person name="Horton D.L."/>
            <person name="Alikhan N.F."/>
            <person name="Baker D."/>
            <person name="Gharbi K."/>
            <person name="Hall N."/>
            <person name="Watson M."/>
            <person name="Adriaenssens E.M."/>
            <person name="Foster-Nyarko E."/>
            <person name="Jarju S."/>
            <person name="Secka A."/>
            <person name="Antonio M."/>
            <person name="Oren A."/>
            <person name="Chaudhuri R.R."/>
            <person name="La Ragione R."/>
            <person name="Hildebrand F."/>
            <person name="Pallen M.J."/>
        </authorList>
    </citation>
    <scope>NUCLEOTIDE SEQUENCE</scope>
    <source>
        <strain evidence="16">ChiSjej1B19-3389</strain>
    </source>
</reference>
<feature type="domain" description="Nudix hydrolase" evidence="15">
    <location>
        <begin position="42"/>
        <end position="180"/>
    </location>
</feature>
<keyword evidence="7" id="KW-0004">4Fe-4S</keyword>
<dbReference type="GO" id="GO:0051539">
    <property type="term" value="F:4 iron, 4 sulfur cluster binding"/>
    <property type="evidence" value="ECO:0007669"/>
    <property type="project" value="UniProtKB-KW"/>
</dbReference>
<dbReference type="Gene3D" id="3.90.79.10">
    <property type="entry name" value="Nucleoside Triphosphate Pyrophosphohydrolase"/>
    <property type="match status" value="2"/>
</dbReference>
<dbReference type="InterPro" id="IPR029119">
    <property type="entry name" value="MutY_C"/>
</dbReference>
<dbReference type="Pfam" id="PF00633">
    <property type="entry name" value="HHH"/>
    <property type="match status" value="1"/>
</dbReference>
<comment type="catalytic activity">
    <reaction evidence="1">
        <text>Hydrolyzes free adenine bases from 7,8-dihydro-8-oxoguanine:adenine mismatched double-stranded DNA, leaving an apurinic site.</text>
        <dbReference type="EC" id="3.2.2.31"/>
    </reaction>
</comment>
<dbReference type="InterPro" id="IPR020084">
    <property type="entry name" value="NUDIX_hydrolase_CS"/>
</dbReference>
<evidence type="ECO:0000256" key="3">
    <source>
        <dbReference type="ARBA" id="ARBA00002933"/>
    </source>
</evidence>
<dbReference type="Gene3D" id="1.10.1670.10">
    <property type="entry name" value="Helix-hairpin-Helix base-excision DNA repair enzymes (C-terminal)"/>
    <property type="match status" value="1"/>
</dbReference>
<evidence type="ECO:0000259" key="15">
    <source>
        <dbReference type="PROSITE" id="PS51462"/>
    </source>
</evidence>
<dbReference type="GO" id="GO:0000701">
    <property type="term" value="F:purine-specific mismatch base pair DNA N-glycosylase activity"/>
    <property type="evidence" value="ECO:0007669"/>
    <property type="project" value="UniProtKB-EC"/>
</dbReference>
<dbReference type="CDD" id="cd03431">
    <property type="entry name" value="NUDIX_DNA_Glycosylase_C-MutY"/>
    <property type="match status" value="1"/>
</dbReference>
<comment type="cofactor">
    <cofactor evidence="2">
        <name>[4Fe-4S] cluster</name>
        <dbReference type="ChEBI" id="CHEBI:49883"/>
    </cofactor>
</comment>